<dbReference type="Gene3D" id="3.30.420.40">
    <property type="match status" value="1"/>
</dbReference>
<dbReference type="NCBIfam" id="TIGR03725">
    <property type="entry name" value="T6A_YeaZ"/>
    <property type="match status" value="1"/>
</dbReference>
<dbReference type="RefSeq" id="WP_304514346.1">
    <property type="nucleotide sequence ID" value="NZ_JAOSIQ010000012.1"/>
</dbReference>
<dbReference type="InterPro" id="IPR022496">
    <property type="entry name" value="T6A_TsaB"/>
</dbReference>
<dbReference type="InterPro" id="IPR000905">
    <property type="entry name" value="Gcp-like_dom"/>
</dbReference>
<dbReference type="SUPFAM" id="SSF53067">
    <property type="entry name" value="Actin-like ATPase domain"/>
    <property type="match status" value="1"/>
</dbReference>
<feature type="domain" description="Gcp-like" evidence="1">
    <location>
        <begin position="57"/>
        <end position="124"/>
    </location>
</feature>
<dbReference type="GO" id="GO:0061711">
    <property type="term" value="F:tRNA N(6)-L-threonylcarbamoyladenine synthase activity"/>
    <property type="evidence" value="ECO:0007669"/>
    <property type="project" value="UniProtKB-EC"/>
</dbReference>
<dbReference type="EC" id="2.3.1.234" evidence="2"/>
<accession>A0ABT9D3Z3</accession>
<evidence type="ECO:0000313" key="3">
    <source>
        <dbReference type="Proteomes" id="UP001170683"/>
    </source>
</evidence>
<keyword evidence="2" id="KW-0012">Acyltransferase</keyword>
<dbReference type="Pfam" id="PF00814">
    <property type="entry name" value="TsaD"/>
    <property type="match status" value="1"/>
</dbReference>
<name>A0ABT9D3Z3_9MOLU</name>
<dbReference type="Gene3D" id="3.30.420.200">
    <property type="match status" value="1"/>
</dbReference>
<proteinExistence type="predicted"/>
<gene>
    <name evidence="2" type="primary">tsaB</name>
    <name evidence="2" type="ORF">OC701_01535</name>
</gene>
<dbReference type="EMBL" id="JAOSIQ010000012">
    <property type="protein sequence ID" value="MDO8064147.1"/>
    <property type="molecule type" value="Genomic_DNA"/>
</dbReference>
<comment type="caution">
    <text evidence="2">The sequence shown here is derived from an EMBL/GenBank/DDBJ whole genome shotgun (WGS) entry which is preliminary data.</text>
</comment>
<keyword evidence="3" id="KW-1185">Reference proteome</keyword>
<sequence length="211" mass="24323">MLKINKKIMIKKIGKQIYNYSLFFKKNILIIDTSTDMQIVILTYEQNILDININIKAKSFVSCMIPLINNILKNNSIDLFNIQKIIVGCGPGSYTGTKIGVLTSKLLALELKIPLFKISSLLLLSSGFDQNVLTPKIKINKDYFYALSFQNNKIILKESRYSSDFLVNYQNHILLSSLNYKISLYKIFNHLNIVNNPHELSPNYYCFSWGY</sequence>
<evidence type="ECO:0000259" key="1">
    <source>
        <dbReference type="Pfam" id="PF00814"/>
    </source>
</evidence>
<dbReference type="InterPro" id="IPR043129">
    <property type="entry name" value="ATPase_NBD"/>
</dbReference>
<organism evidence="2 3">
    <name type="scientific">Candidatus Phytoplasma bonamiae</name>
    <dbReference type="NCBI Taxonomy" id="2982626"/>
    <lineage>
        <taxon>Bacteria</taxon>
        <taxon>Bacillati</taxon>
        <taxon>Mycoplasmatota</taxon>
        <taxon>Mollicutes</taxon>
        <taxon>Acholeplasmatales</taxon>
        <taxon>Acholeplasmataceae</taxon>
        <taxon>Candidatus Phytoplasma</taxon>
        <taxon>16SrII (Peanut WB group)</taxon>
    </lineage>
</organism>
<dbReference type="Proteomes" id="UP001170683">
    <property type="component" value="Unassembled WGS sequence"/>
</dbReference>
<protein>
    <submittedName>
        <fullName evidence="2">tRNA (Adenosine(37)-N6)-threonylcarbamoyltransferase complex dimerization subunit type 1 TsaB</fullName>
        <ecNumber evidence="2">2.3.1.234</ecNumber>
    </submittedName>
</protein>
<keyword evidence="2" id="KW-0808">Transferase</keyword>
<reference evidence="2 3" key="1">
    <citation type="journal article" date="2023" name="Int. J. Syst. Evol. Microbiol.">
        <title>The observation of taxonomic boundaries for the 16SrII and 16SrXXV phytoplasmas using genome-based delimitation.</title>
        <authorList>
            <person name="Rodrigues Jardim B."/>
            <person name="Tran-Nguyen L.T.T."/>
            <person name="Gambley C."/>
            <person name="Al-Sadi A.M."/>
            <person name="Al-Subhi A.M."/>
            <person name="Foissac X."/>
            <person name="Salar P."/>
            <person name="Cai H."/>
            <person name="Yang J.Y."/>
            <person name="Davis R."/>
            <person name="Jones L."/>
            <person name="Rodoni B."/>
            <person name="Constable F.E."/>
        </authorList>
    </citation>
    <scope>NUCLEOTIDE SEQUENCE [LARGE SCALE GENOMIC DNA]</scope>
    <source>
        <strain evidence="2">BAWM-225</strain>
    </source>
</reference>
<evidence type="ECO:0000313" key="2">
    <source>
        <dbReference type="EMBL" id="MDO8064147.1"/>
    </source>
</evidence>